<sequence>MKRIDVIATTISGSIADWKKVERIVPLFAEHGYSDVRLHSVDSHAAARAAACAALKEGGRIPISAGGSGTFRAVLEGCIDSGVGLADVRLGFLRKGSADLIGKVLDMPDEIERAIQVFAKSITADRHLPADILRASSPAGNEVPRHFIGYGGAELFGRIPYYTENRYTKYYKGILSQFFGDLGPFMTGVALALMERLIKAPFRRKTRWQIMADGRLAAEDAFQSIILVNGYLGPDLPYSDQPLGSGEFYCFGLRNLGASKLLPQIKHARDGSITDDPERWGLVPIVAKDNLEFIPDHGKPFPINVDGGTFIAKESMLFERVGQIPLIANAR</sequence>
<dbReference type="Gene3D" id="3.40.50.10330">
    <property type="entry name" value="Probable inorganic polyphosphate/atp-NAD kinase, domain 1"/>
    <property type="match status" value="1"/>
</dbReference>
<dbReference type="EMBL" id="CAAHFG010000004">
    <property type="protein sequence ID" value="VGO17479.1"/>
    <property type="molecule type" value="Genomic_DNA"/>
</dbReference>
<evidence type="ECO:0000313" key="3">
    <source>
        <dbReference type="Proteomes" id="UP000366872"/>
    </source>
</evidence>
<gene>
    <name evidence="2" type="ORF">PDESU_06075</name>
</gene>
<accession>A0A6C2UC05</accession>
<name>A0A6C2UC05_PONDE</name>
<feature type="domain" description="DAGKc" evidence="1">
    <location>
        <begin position="1"/>
        <end position="139"/>
    </location>
</feature>
<dbReference type="InterPro" id="IPR001206">
    <property type="entry name" value="Diacylglycerol_kinase_cat_dom"/>
</dbReference>
<dbReference type="Gene3D" id="2.60.200.40">
    <property type="match status" value="1"/>
</dbReference>
<protein>
    <recommendedName>
        <fullName evidence="1">DAGKc domain-containing protein</fullName>
    </recommendedName>
</protein>
<evidence type="ECO:0000313" key="2">
    <source>
        <dbReference type="EMBL" id="VGO17479.1"/>
    </source>
</evidence>
<evidence type="ECO:0000259" key="1">
    <source>
        <dbReference type="PROSITE" id="PS50146"/>
    </source>
</evidence>
<dbReference type="InterPro" id="IPR016064">
    <property type="entry name" value="NAD/diacylglycerol_kinase_sf"/>
</dbReference>
<dbReference type="Proteomes" id="UP000366872">
    <property type="component" value="Unassembled WGS sequence"/>
</dbReference>
<dbReference type="InterPro" id="IPR017438">
    <property type="entry name" value="ATP-NAD_kinase_N"/>
</dbReference>
<keyword evidence="3" id="KW-1185">Reference proteome</keyword>
<organism evidence="2 3">
    <name type="scientific">Pontiella desulfatans</name>
    <dbReference type="NCBI Taxonomy" id="2750659"/>
    <lineage>
        <taxon>Bacteria</taxon>
        <taxon>Pseudomonadati</taxon>
        <taxon>Kiritimatiellota</taxon>
        <taxon>Kiritimatiellia</taxon>
        <taxon>Kiritimatiellales</taxon>
        <taxon>Pontiellaceae</taxon>
        <taxon>Pontiella</taxon>
    </lineage>
</organism>
<dbReference type="GO" id="GO:0016301">
    <property type="term" value="F:kinase activity"/>
    <property type="evidence" value="ECO:0007669"/>
    <property type="project" value="InterPro"/>
</dbReference>
<proteinExistence type="predicted"/>
<dbReference type="RefSeq" id="WP_136082946.1">
    <property type="nucleotide sequence ID" value="NZ_CAAHFG010000004.1"/>
</dbReference>
<dbReference type="PROSITE" id="PS50146">
    <property type="entry name" value="DAGK"/>
    <property type="match status" value="1"/>
</dbReference>
<dbReference type="SUPFAM" id="SSF111331">
    <property type="entry name" value="NAD kinase/diacylglycerol kinase-like"/>
    <property type="match status" value="1"/>
</dbReference>
<dbReference type="AlphaFoldDB" id="A0A6C2UC05"/>
<reference evidence="2 3" key="1">
    <citation type="submission" date="2019-04" db="EMBL/GenBank/DDBJ databases">
        <authorList>
            <person name="Van Vliet M D."/>
        </authorList>
    </citation>
    <scope>NUCLEOTIDE SEQUENCE [LARGE SCALE GENOMIC DNA]</scope>
    <source>
        <strain evidence="2 3">F1</strain>
    </source>
</reference>
<dbReference type="Pfam" id="PF00781">
    <property type="entry name" value="DAGK_cat"/>
    <property type="match status" value="1"/>
</dbReference>